<reference evidence="2" key="1">
    <citation type="submission" date="2018-06" db="EMBL/GenBank/DDBJ databases">
        <authorList>
            <person name="Zhirakovskaya E."/>
        </authorList>
    </citation>
    <scope>NUCLEOTIDE SEQUENCE</scope>
</reference>
<name>A0A3B0UGV6_9ZZZZ</name>
<keyword evidence="1" id="KW-0472">Membrane</keyword>
<feature type="transmembrane region" description="Helical" evidence="1">
    <location>
        <begin position="12"/>
        <end position="31"/>
    </location>
</feature>
<keyword evidence="1" id="KW-1133">Transmembrane helix</keyword>
<evidence type="ECO:0000313" key="2">
    <source>
        <dbReference type="EMBL" id="VAW30251.1"/>
    </source>
</evidence>
<dbReference type="InterPro" id="IPR010026">
    <property type="entry name" value="Phage_holin_LL-H"/>
</dbReference>
<dbReference type="AlphaFoldDB" id="A0A3B0UGV6"/>
<accession>A0A3B0UGV6</accession>
<protein>
    <submittedName>
        <fullName evidence="2">Uncharacterized protein</fullName>
    </submittedName>
</protein>
<dbReference type="Pfam" id="PF09682">
    <property type="entry name" value="Phage_holin_6_1"/>
    <property type="match status" value="1"/>
</dbReference>
<keyword evidence="1" id="KW-0812">Transmembrane</keyword>
<proteinExistence type="predicted"/>
<gene>
    <name evidence="2" type="ORF">MNBD_CHLOROFLEXI01-3939</name>
</gene>
<sequence>MEQPISANKDVLDIIIQVLIVVIPVVITWFIRTYVRGTVAEKDIAAIVRLSNTAIDYVENLDMRGDLTLPEDVSKGVHKLNTAGQWLESELRRSGIKITNEEAEEWISAEFQKRVGSVRMVGVIAQLARESVDVINRLEQSRLVSIPPDVDRFTYLTSIAADWIVAQLAKRGATISREEAVVWARAELANGLEEQIGHFPIQERLDQLGKQAVAFLDGLKERGQLAVSGADVETDIVMAWLLTEAARQGLAVTSDQIADTMTIILREHSRN</sequence>
<organism evidence="2">
    <name type="scientific">hydrothermal vent metagenome</name>
    <dbReference type="NCBI Taxonomy" id="652676"/>
    <lineage>
        <taxon>unclassified sequences</taxon>
        <taxon>metagenomes</taxon>
        <taxon>ecological metagenomes</taxon>
    </lineage>
</organism>
<dbReference type="EMBL" id="UOEU01000038">
    <property type="protein sequence ID" value="VAW30251.1"/>
    <property type="molecule type" value="Genomic_DNA"/>
</dbReference>
<evidence type="ECO:0000256" key="1">
    <source>
        <dbReference type="SAM" id="Phobius"/>
    </source>
</evidence>